<dbReference type="Proteomes" id="UP000320300">
    <property type="component" value="Unassembled WGS sequence"/>
</dbReference>
<organism evidence="1 2">
    <name type="scientific">Pedobacter westerhofensis</name>
    <dbReference type="NCBI Taxonomy" id="425512"/>
    <lineage>
        <taxon>Bacteria</taxon>
        <taxon>Pseudomonadati</taxon>
        <taxon>Bacteroidota</taxon>
        <taxon>Sphingobacteriia</taxon>
        <taxon>Sphingobacteriales</taxon>
        <taxon>Sphingobacteriaceae</taxon>
        <taxon>Pedobacter</taxon>
    </lineage>
</organism>
<reference evidence="1 2" key="1">
    <citation type="submission" date="2017-05" db="EMBL/GenBank/DDBJ databases">
        <authorList>
            <person name="Varghese N."/>
            <person name="Submissions S."/>
        </authorList>
    </citation>
    <scope>NUCLEOTIDE SEQUENCE [LARGE SCALE GENOMIC DNA]</scope>
    <source>
        <strain evidence="1 2">DSM 19036</strain>
    </source>
</reference>
<evidence type="ECO:0000313" key="1">
    <source>
        <dbReference type="EMBL" id="SMO79029.1"/>
    </source>
</evidence>
<sequence>MDNNPLSGTEKIYAGRQIIAKRLIQPLCYFYLYPLREHFQLFNSQRANIINDTASFPFSTRLLLFGQTIRNECRIFRHAIDHAGLTLAEPWETEKEQAIYRRYTFNMDKVTLFIQHGQMNPV</sequence>
<proteinExistence type="predicted"/>
<dbReference type="AlphaFoldDB" id="A0A521E518"/>
<protein>
    <submittedName>
        <fullName evidence="1">Uncharacterized protein</fullName>
    </submittedName>
</protein>
<name>A0A521E518_9SPHI</name>
<dbReference type="EMBL" id="FXTN01000007">
    <property type="protein sequence ID" value="SMO79029.1"/>
    <property type="molecule type" value="Genomic_DNA"/>
</dbReference>
<gene>
    <name evidence="1" type="ORF">SAMN06265348_10740</name>
</gene>
<accession>A0A521E518</accession>
<evidence type="ECO:0000313" key="2">
    <source>
        <dbReference type="Proteomes" id="UP000320300"/>
    </source>
</evidence>
<keyword evidence="2" id="KW-1185">Reference proteome</keyword>